<dbReference type="CDD" id="cd00090">
    <property type="entry name" value="HTH_ARSR"/>
    <property type="match status" value="1"/>
</dbReference>
<dbReference type="InterPro" id="IPR036388">
    <property type="entry name" value="WH-like_DNA-bd_sf"/>
</dbReference>
<evidence type="ECO:0000313" key="2">
    <source>
        <dbReference type="EMBL" id="MFC6239654.1"/>
    </source>
</evidence>
<dbReference type="Gene3D" id="1.10.10.10">
    <property type="entry name" value="Winged helix-like DNA-binding domain superfamily/Winged helix DNA-binding domain"/>
    <property type="match status" value="1"/>
</dbReference>
<dbReference type="SUPFAM" id="SSF46785">
    <property type="entry name" value="Winged helix' DNA-binding domain"/>
    <property type="match status" value="1"/>
</dbReference>
<organism evidence="2 3">
    <name type="scientific">Longivirga aurantiaca</name>
    <dbReference type="NCBI Taxonomy" id="1837743"/>
    <lineage>
        <taxon>Bacteria</taxon>
        <taxon>Bacillati</taxon>
        <taxon>Actinomycetota</taxon>
        <taxon>Actinomycetes</taxon>
        <taxon>Sporichthyales</taxon>
        <taxon>Sporichthyaceae</taxon>
        <taxon>Longivirga</taxon>
    </lineage>
</organism>
<protein>
    <submittedName>
        <fullName evidence="2">Helix-turn-helix transcriptional regulator</fullName>
    </submittedName>
</protein>
<evidence type="ECO:0000259" key="1">
    <source>
        <dbReference type="Pfam" id="PF12802"/>
    </source>
</evidence>
<accession>A0ABW1T595</accession>
<dbReference type="InterPro" id="IPR036390">
    <property type="entry name" value="WH_DNA-bd_sf"/>
</dbReference>
<name>A0ABW1T595_9ACTN</name>
<proteinExistence type="predicted"/>
<comment type="caution">
    <text evidence="2">The sequence shown here is derived from an EMBL/GenBank/DDBJ whole genome shotgun (WGS) entry which is preliminary data.</text>
</comment>
<sequence length="108" mass="11976">MGAVQPPSESPTRSWTLLTNHARVLLLIARDPDARLRDLADAAQITERAAQAIVRDLEEAGFVTRTRVGRRNTYELHPAGRFRHPAEADHEVGELLALFASADAPRRT</sequence>
<dbReference type="InterPro" id="IPR011991">
    <property type="entry name" value="ArsR-like_HTH"/>
</dbReference>
<dbReference type="RefSeq" id="WP_386768997.1">
    <property type="nucleotide sequence ID" value="NZ_JBHSTI010000058.1"/>
</dbReference>
<gene>
    <name evidence="2" type="ORF">ACFQGU_17415</name>
</gene>
<dbReference type="Proteomes" id="UP001596138">
    <property type="component" value="Unassembled WGS sequence"/>
</dbReference>
<reference evidence="3" key="1">
    <citation type="journal article" date="2019" name="Int. J. Syst. Evol. Microbiol.">
        <title>The Global Catalogue of Microorganisms (GCM) 10K type strain sequencing project: providing services to taxonomists for standard genome sequencing and annotation.</title>
        <authorList>
            <consortium name="The Broad Institute Genomics Platform"/>
            <consortium name="The Broad Institute Genome Sequencing Center for Infectious Disease"/>
            <person name="Wu L."/>
            <person name="Ma J."/>
        </authorList>
    </citation>
    <scope>NUCLEOTIDE SEQUENCE [LARGE SCALE GENOMIC DNA]</scope>
    <source>
        <strain evidence="3">CGMCC 4.7317</strain>
    </source>
</reference>
<keyword evidence="3" id="KW-1185">Reference proteome</keyword>
<dbReference type="EMBL" id="JBHSTI010000058">
    <property type="protein sequence ID" value="MFC6239654.1"/>
    <property type="molecule type" value="Genomic_DNA"/>
</dbReference>
<dbReference type="Pfam" id="PF12802">
    <property type="entry name" value="MarR_2"/>
    <property type="match status" value="1"/>
</dbReference>
<dbReference type="InterPro" id="IPR000835">
    <property type="entry name" value="HTH_MarR-typ"/>
</dbReference>
<feature type="domain" description="HTH marR-type" evidence="1">
    <location>
        <begin position="19"/>
        <end position="68"/>
    </location>
</feature>
<evidence type="ECO:0000313" key="3">
    <source>
        <dbReference type="Proteomes" id="UP001596138"/>
    </source>
</evidence>